<dbReference type="Gene3D" id="1.10.1060.10">
    <property type="entry name" value="Alpha-helical ferredoxin"/>
    <property type="match status" value="1"/>
</dbReference>
<organism evidence="12 13">
    <name type="scientific">Chrysochromulina tobinii</name>
    <dbReference type="NCBI Taxonomy" id="1460289"/>
    <lineage>
        <taxon>Eukaryota</taxon>
        <taxon>Haptista</taxon>
        <taxon>Haptophyta</taxon>
        <taxon>Prymnesiophyceae</taxon>
        <taxon>Prymnesiales</taxon>
        <taxon>Chrysochromulinaceae</taxon>
        <taxon>Chrysochromulina</taxon>
    </lineage>
</organism>
<dbReference type="GO" id="GO:0071949">
    <property type="term" value="F:FAD binding"/>
    <property type="evidence" value="ECO:0007669"/>
    <property type="project" value="InterPro"/>
</dbReference>
<dbReference type="Pfam" id="PF01565">
    <property type="entry name" value="FAD_binding_4"/>
    <property type="match status" value="1"/>
</dbReference>
<evidence type="ECO:0000313" key="13">
    <source>
        <dbReference type="Proteomes" id="UP000037460"/>
    </source>
</evidence>
<accession>A0A0M0K5E3</accession>
<dbReference type="AlphaFoldDB" id="A0A0M0K5E3"/>
<dbReference type="EC" id="1.1.2.4" evidence="9"/>
<dbReference type="PROSITE" id="PS51387">
    <property type="entry name" value="FAD_PCMH"/>
    <property type="match status" value="1"/>
</dbReference>
<dbReference type="InterPro" id="IPR016169">
    <property type="entry name" value="FAD-bd_PCMH_sub2"/>
</dbReference>
<dbReference type="Proteomes" id="UP000037460">
    <property type="component" value="Unassembled WGS sequence"/>
</dbReference>
<keyword evidence="8" id="KW-0496">Mitochondrion</keyword>
<dbReference type="Gene3D" id="3.30.465.10">
    <property type="match status" value="1"/>
</dbReference>
<reference evidence="13" key="1">
    <citation type="journal article" date="2015" name="PLoS Genet.">
        <title>Genome Sequence and Transcriptome Analyses of Chrysochromulina tobin: Metabolic Tools for Enhanced Algal Fitness in the Prominent Order Prymnesiales (Haptophyceae).</title>
        <authorList>
            <person name="Hovde B.T."/>
            <person name="Deodato C.R."/>
            <person name="Hunsperger H.M."/>
            <person name="Ryken S.A."/>
            <person name="Yost W."/>
            <person name="Jha R.K."/>
            <person name="Patterson J."/>
            <person name="Monnat R.J. Jr."/>
            <person name="Barlow S.B."/>
            <person name="Starkenburg S.R."/>
            <person name="Cattolico R.A."/>
        </authorList>
    </citation>
    <scope>NUCLEOTIDE SEQUENCE</scope>
    <source>
        <strain evidence="13">CCMP291</strain>
    </source>
</reference>
<evidence type="ECO:0000256" key="1">
    <source>
        <dbReference type="ARBA" id="ARBA00001974"/>
    </source>
</evidence>
<dbReference type="EMBL" id="JWZX01001476">
    <property type="protein sequence ID" value="KOO33603.1"/>
    <property type="molecule type" value="Genomic_DNA"/>
</dbReference>
<dbReference type="Pfam" id="PF13183">
    <property type="entry name" value="Fer4_8"/>
    <property type="match status" value="1"/>
</dbReference>
<keyword evidence="6" id="KW-0809">Transit peptide</keyword>
<dbReference type="GO" id="GO:0005739">
    <property type="term" value="C:mitochondrion"/>
    <property type="evidence" value="ECO:0007669"/>
    <property type="project" value="UniProtKB-SubCell"/>
</dbReference>
<dbReference type="InterPro" id="IPR006094">
    <property type="entry name" value="Oxid_FAD_bind_N"/>
</dbReference>
<dbReference type="Pfam" id="PF02913">
    <property type="entry name" value="FAD-oxidase_C"/>
    <property type="match status" value="1"/>
</dbReference>
<comment type="similarity">
    <text evidence="3">Belongs to the FAD-binding oxidoreductase/transferase type 4 family.</text>
</comment>
<evidence type="ECO:0000313" key="12">
    <source>
        <dbReference type="EMBL" id="KOO33603.1"/>
    </source>
</evidence>
<sequence>MRHDDGRYTAFKASVRGIVGDDGVIDDPVRTFAYGTDASFYRLTPQVVVKVRSEQEVVDVLEVARVHQTPVTFRAAGTSLSGQAITDSVLLKLSHNGTAWRKYKIENGGQRITLEPGLIGGEVNRLLASYKKKHNCETQYKIGPDPASIDSCMIGGIVANNSSGMCCGVKQNTYHTLEDMRVVLVDGTVLDTACTTSRAAFHESHAPLLAGLSSLASRVQADASLLALIRQKYAIKNTTGYSINALADFSPSDPIEILKRIMIGSEGTLGFVSQVTYKTVPDHPNKASAFLVFADIEEACDAVAALRKNTKVDAVEMFDRRSLKLTSDMAALVALCPELPHLPADGEAAALLIECRGKDDEALAAQIESVCKALRDSRVPVVSAVGYTPEAFKHDPKDFNVYWDARKGLIPIVGGGREPGTTMLLEDVACSVDKLGKMSKDLIAIFQKYGYHDACLMGHALEGNLHLIFNQSFKTPEELKRYEDVLYEINYNVAIVHGGSLKAEHGTGRNVAPFVEMEWGTKAYELMWELKRLFDPQFILNPGVILNEDPLVHAKNIRQDFVAHPLVDRCISCGWCESNCPSKDLTLTPRQRIQVYKEMSRMREEWTASGAQLKPARLLAFESSWEYAENTCAADGMCQEKCPVKINTGELIKTLRQNTLEGDGTMSVGGPATPRGAALAAMLAANFGTVTKLVPPLLDVVSLTHRLLGNLPMATLTWGPWRVSNNYLPLWNKYMPRGAQPVVVPTPPEVAADAKPKRVVYVPSCVTRMMGPARGDADAGDEAVHTKFMSLLSKAGYEVVIPEGLGSMCCGMIMDSRGFRDVGATQAAQMQQALLDASDRGKLPIVCDTSPCLQRMKEKFDDPLLKLALFEPVQFILLYLKSELEFAKVRDSIAVHVPCSSKKLKVGEQMVQLAELCATEVHATPIPCCGMAGDRGMRYPELTSSSLQHLDGMMQKHACSDGYSTSRTCEMSLSNHSGVHFRSLLYLLDEAATPKAAPITARNGL</sequence>
<comment type="cofactor">
    <cofactor evidence="1">
        <name>FAD</name>
        <dbReference type="ChEBI" id="CHEBI:57692"/>
    </cofactor>
</comment>
<evidence type="ECO:0000256" key="2">
    <source>
        <dbReference type="ARBA" id="ARBA00004173"/>
    </source>
</evidence>
<dbReference type="Gene3D" id="3.30.70.2740">
    <property type="match status" value="1"/>
</dbReference>
<proteinExistence type="inferred from homology"/>
<dbReference type="InterPro" id="IPR009051">
    <property type="entry name" value="Helical_ferredxn"/>
</dbReference>
<feature type="domain" description="4Fe-4S ferredoxin-type" evidence="10">
    <location>
        <begin position="559"/>
        <end position="590"/>
    </location>
</feature>
<dbReference type="PANTHER" id="PTHR11748">
    <property type="entry name" value="D-LACTATE DEHYDROGENASE"/>
    <property type="match status" value="1"/>
</dbReference>
<evidence type="ECO:0000259" key="10">
    <source>
        <dbReference type="PROSITE" id="PS51379"/>
    </source>
</evidence>
<dbReference type="SUPFAM" id="SSF46548">
    <property type="entry name" value="alpha-helical ferredoxin"/>
    <property type="match status" value="1"/>
</dbReference>
<evidence type="ECO:0000256" key="3">
    <source>
        <dbReference type="ARBA" id="ARBA00008000"/>
    </source>
</evidence>
<dbReference type="GO" id="GO:0051536">
    <property type="term" value="F:iron-sulfur cluster binding"/>
    <property type="evidence" value="ECO:0007669"/>
    <property type="project" value="InterPro"/>
</dbReference>
<evidence type="ECO:0000256" key="4">
    <source>
        <dbReference type="ARBA" id="ARBA00022630"/>
    </source>
</evidence>
<gene>
    <name evidence="12" type="ORF">Ctob_009327</name>
</gene>
<keyword evidence="7" id="KW-0560">Oxidoreductase</keyword>
<dbReference type="InterPro" id="IPR004113">
    <property type="entry name" value="FAD-bd_oxidored_4_C"/>
</dbReference>
<dbReference type="GO" id="GO:0008720">
    <property type="term" value="F:D-lactate dehydrogenase (NAD+) activity"/>
    <property type="evidence" value="ECO:0007669"/>
    <property type="project" value="TreeGrafter"/>
</dbReference>
<dbReference type="PROSITE" id="PS00198">
    <property type="entry name" value="4FE4S_FER_1"/>
    <property type="match status" value="1"/>
</dbReference>
<dbReference type="InterPro" id="IPR016171">
    <property type="entry name" value="Vanillyl_alc_oxidase_C-sub2"/>
</dbReference>
<comment type="subcellular location">
    <subcellularLocation>
        <location evidence="2">Mitochondrion</location>
    </subcellularLocation>
</comment>
<dbReference type="SUPFAM" id="SSF55103">
    <property type="entry name" value="FAD-linked oxidases, C-terminal domain"/>
    <property type="match status" value="1"/>
</dbReference>
<comment type="caution">
    <text evidence="12">The sequence shown here is derived from an EMBL/GenBank/DDBJ whole genome shotgun (WGS) entry which is preliminary data.</text>
</comment>
<keyword evidence="13" id="KW-1185">Reference proteome</keyword>
<dbReference type="InterPro" id="IPR036318">
    <property type="entry name" value="FAD-bd_PCMH-like_sf"/>
</dbReference>
<dbReference type="SUPFAM" id="SSF56176">
    <property type="entry name" value="FAD-binding/transporter-associated domain-like"/>
    <property type="match status" value="1"/>
</dbReference>
<dbReference type="InterPro" id="IPR016164">
    <property type="entry name" value="FAD-linked_Oxase-like_C"/>
</dbReference>
<dbReference type="Gene3D" id="3.30.43.10">
    <property type="entry name" value="Uridine Diphospho-n-acetylenolpyruvylglucosamine Reductase, domain 2"/>
    <property type="match status" value="1"/>
</dbReference>
<evidence type="ECO:0000256" key="5">
    <source>
        <dbReference type="ARBA" id="ARBA00022827"/>
    </source>
</evidence>
<protein>
    <recommendedName>
        <fullName evidence="9">D-lactate dehydrogenase (cytochrome)</fullName>
        <ecNumber evidence="9">1.1.2.4</ecNumber>
    </recommendedName>
</protein>
<dbReference type="OrthoDB" id="5332616at2759"/>
<dbReference type="InterPro" id="IPR016167">
    <property type="entry name" value="FAD-bd_PCMH_sub1"/>
</dbReference>
<keyword evidence="5" id="KW-0274">FAD</keyword>
<dbReference type="GO" id="GO:0004458">
    <property type="term" value="F:D-lactate dehydrogenase (cytochrome) activity"/>
    <property type="evidence" value="ECO:0007669"/>
    <property type="project" value="UniProtKB-EC"/>
</dbReference>
<feature type="domain" description="FAD-binding PCMH-type" evidence="11">
    <location>
        <begin position="41"/>
        <end position="282"/>
    </location>
</feature>
<evidence type="ECO:0000256" key="6">
    <source>
        <dbReference type="ARBA" id="ARBA00022946"/>
    </source>
</evidence>
<evidence type="ECO:0000259" key="11">
    <source>
        <dbReference type="PROSITE" id="PS51387"/>
    </source>
</evidence>
<dbReference type="InterPro" id="IPR016166">
    <property type="entry name" value="FAD-bd_PCMH"/>
</dbReference>
<dbReference type="Gene3D" id="1.10.45.10">
    <property type="entry name" value="Vanillyl-alcohol Oxidase, Chain A, domain 4"/>
    <property type="match status" value="1"/>
</dbReference>
<evidence type="ECO:0000256" key="8">
    <source>
        <dbReference type="ARBA" id="ARBA00023128"/>
    </source>
</evidence>
<dbReference type="GO" id="GO:1903457">
    <property type="term" value="P:lactate catabolic process"/>
    <property type="evidence" value="ECO:0007669"/>
    <property type="project" value="TreeGrafter"/>
</dbReference>
<dbReference type="PROSITE" id="PS51379">
    <property type="entry name" value="4FE4S_FER_2"/>
    <property type="match status" value="1"/>
</dbReference>
<evidence type="ECO:0000256" key="7">
    <source>
        <dbReference type="ARBA" id="ARBA00023002"/>
    </source>
</evidence>
<dbReference type="InterPro" id="IPR017896">
    <property type="entry name" value="4Fe4S_Fe-S-bd"/>
</dbReference>
<name>A0A0M0K5E3_9EUKA</name>
<evidence type="ECO:0000256" key="9">
    <source>
        <dbReference type="ARBA" id="ARBA00038897"/>
    </source>
</evidence>
<dbReference type="PANTHER" id="PTHR11748:SF111">
    <property type="entry name" value="D-LACTATE DEHYDROGENASE, MITOCHONDRIAL-RELATED"/>
    <property type="match status" value="1"/>
</dbReference>
<keyword evidence="4" id="KW-0285">Flavoprotein</keyword>
<dbReference type="InterPro" id="IPR017900">
    <property type="entry name" value="4Fe4S_Fe_S_CS"/>
</dbReference>